<evidence type="ECO:0000313" key="2">
    <source>
        <dbReference type="Proteomes" id="UP000837675"/>
    </source>
</evidence>
<keyword evidence="2" id="KW-1185">Reference proteome</keyword>
<proteinExistence type="predicted"/>
<reference evidence="1" key="1">
    <citation type="submission" date="2021-06" db="EMBL/GenBank/DDBJ databases">
        <authorList>
            <person name="Nardi T."/>
            <person name="Nardi T."/>
        </authorList>
    </citation>
    <scope>NUCLEOTIDE SEQUENCE</scope>
</reference>
<dbReference type="EMBL" id="CAJVAF010000215">
    <property type="protein sequence ID" value="CAG7591788.1"/>
    <property type="molecule type" value="Genomic_DNA"/>
</dbReference>
<comment type="caution">
    <text evidence="1">The sequence shown here is derived from an EMBL/GenBank/DDBJ whole genome shotgun (WGS) entry which is preliminary data.</text>
</comment>
<evidence type="ECO:0000313" key="1">
    <source>
        <dbReference type="EMBL" id="CAG7591788.1"/>
    </source>
</evidence>
<protein>
    <submittedName>
        <fullName evidence="1">Uncharacterized protein</fullName>
    </submittedName>
</protein>
<dbReference type="Proteomes" id="UP000837675">
    <property type="component" value="Unassembled WGS sequence"/>
</dbReference>
<dbReference type="AlphaFoldDB" id="A0A8S4C0U5"/>
<gene>
    <name evidence="1" type="ORF">MHYMCMPASI_00479</name>
</gene>
<sequence>MYILAEGVREAAPSISDKKALQASWIEVFIQLYSPQEVSVCFLASRENALIHVIKLVEQ</sequence>
<organism evidence="1 2">
    <name type="scientific">Hyalomma marginatum</name>
    <dbReference type="NCBI Taxonomy" id="34627"/>
    <lineage>
        <taxon>Eukaryota</taxon>
        <taxon>Metazoa</taxon>
        <taxon>Ecdysozoa</taxon>
        <taxon>Arthropoda</taxon>
        <taxon>Chelicerata</taxon>
        <taxon>Arachnida</taxon>
        <taxon>Acari</taxon>
        <taxon>Parasitiformes</taxon>
        <taxon>Ixodida</taxon>
        <taxon>Ixodoidea</taxon>
        <taxon>Ixodidae</taxon>
        <taxon>Hyalomminae</taxon>
        <taxon>Hyalomma</taxon>
    </lineage>
</organism>
<accession>A0A8S4C0U5</accession>
<name>A0A8S4C0U5_9ACAR</name>